<dbReference type="InParanoid" id="A0A1Y2LIN8"/>
<feature type="region of interest" description="Disordered" evidence="1">
    <location>
        <begin position="66"/>
        <end position="131"/>
    </location>
</feature>
<dbReference type="EMBL" id="KZ107867">
    <property type="protein sequence ID" value="OSS43382.1"/>
    <property type="molecule type" value="Genomic_DNA"/>
</dbReference>
<sequence>MALNVKEELKRMDADLDRQRADLLAEAPEGVNIETIYANWTKMRQALEAGDRIQYEPLKSFFETHQTATSKKTSSAKKRTQQQDTPVATLTATPQSFSDKRINGSSESTSQDTTKIKDEDDNVLDDEENTV</sequence>
<protein>
    <submittedName>
        <fullName evidence="2">Uncharacterized protein</fullName>
    </submittedName>
</protein>
<evidence type="ECO:0000313" key="3">
    <source>
        <dbReference type="Proteomes" id="UP000193240"/>
    </source>
</evidence>
<dbReference type="AlphaFoldDB" id="A0A1Y2LIN8"/>
<accession>A0A1Y2LIN8</accession>
<feature type="compositionally biased region" description="Polar residues" evidence="1">
    <location>
        <begin position="84"/>
        <end position="113"/>
    </location>
</feature>
<reference evidence="2 3" key="1">
    <citation type="journal article" date="2017" name="Genome Announc.">
        <title>Genome sequence of the saprophytic ascomycete Epicoccum nigrum ICMP 19927 strain isolated from New Zealand.</title>
        <authorList>
            <person name="Fokin M."/>
            <person name="Fleetwood D."/>
            <person name="Weir B.S."/>
            <person name="Villas-Boas S.G."/>
        </authorList>
    </citation>
    <scope>NUCLEOTIDE SEQUENCE [LARGE SCALE GENOMIC DNA]</scope>
    <source>
        <strain evidence="2 3">ICMP 19927</strain>
    </source>
</reference>
<evidence type="ECO:0000313" key="2">
    <source>
        <dbReference type="EMBL" id="OSS43382.1"/>
    </source>
</evidence>
<name>A0A1Y2LIN8_EPING</name>
<gene>
    <name evidence="2" type="ORF">B5807_11984</name>
</gene>
<keyword evidence="3" id="KW-1185">Reference proteome</keyword>
<dbReference type="Proteomes" id="UP000193240">
    <property type="component" value="Unassembled WGS sequence"/>
</dbReference>
<feature type="compositionally biased region" description="Acidic residues" evidence="1">
    <location>
        <begin position="119"/>
        <end position="131"/>
    </location>
</feature>
<proteinExistence type="predicted"/>
<organism evidence="2 3">
    <name type="scientific">Epicoccum nigrum</name>
    <name type="common">Soil fungus</name>
    <name type="synonym">Epicoccum purpurascens</name>
    <dbReference type="NCBI Taxonomy" id="105696"/>
    <lineage>
        <taxon>Eukaryota</taxon>
        <taxon>Fungi</taxon>
        <taxon>Dikarya</taxon>
        <taxon>Ascomycota</taxon>
        <taxon>Pezizomycotina</taxon>
        <taxon>Dothideomycetes</taxon>
        <taxon>Pleosporomycetidae</taxon>
        <taxon>Pleosporales</taxon>
        <taxon>Pleosporineae</taxon>
        <taxon>Didymellaceae</taxon>
        <taxon>Epicoccum</taxon>
    </lineage>
</organism>
<evidence type="ECO:0000256" key="1">
    <source>
        <dbReference type="SAM" id="MobiDB-lite"/>
    </source>
</evidence>